<feature type="transmembrane region" description="Helical" evidence="8">
    <location>
        <begin position="285"/>
        <end position="302"/>
    </location>
</feature>
<evidence type="ECO:0000256" key="2">
    <source>
        <dbReference type="ARBA" id="ARBA00022692"/>
    </source>
</evidence>
<keyword evidence="3 8" id="KW-1133">Transmembrane helix</keyword>
<dbReference type="InterPro" id="IPR017452">
    <property type="entry name" value="GPCR_Rhodpsn_7TM"/>
</dbReference>
<dbReference type="SUPFAM" id="SSF81321">
    <property type="entry name" value="Family A G protein-coupled receptor-like"/>
    <property type="match status" value="1"/>
</dbReference>
<keyword evidence="5 8" id="KW-0472">Membrane</keyword>
<feature type="domain" description="G-protein coupled receptors family 1 profile" evidence="9">
    <location>
        <begin position="50"/>
        <end position="298"/>
    </location>
</feature>
<organism evidence="10 11">
    <name type="scientific">Solea senegalensis</name>
    <name type="common">Senegalese sole</name>
    <dbReference type="NCBI Taxonomy" id="28829"/>
    <lineage>
        <taxon>Eukaryota</taxon>
        <taxon>Metazoa</taxon>
        <taxon>Chordata</taxon>
        <taxon>Craniata</taxon>
        <taxon>Vertebrata</taxon>
        <taxon>Euteleostomi</taxon>
        <taxon>Actinopterygii</taxon>
        <taxon>Neopterygii</taxon>
        <taxon>Teleostei</taxon>
        <taxon>Neoteleostei</taxon>
        <taxon>Acanthomorphata</taxon>
        <taxon>Carangaria</taxon>
        <taxon>Pleuronectiformes</taxon>
        <taxon>Pleuronectoidei</taxon>
        <taxon>Soleidae</taxon>
        <taxon>Solea</taxon>
    </lineage>
</organism>
<dbReference type="InterPro" id="IPR050119">
    <property type="entry name" value="CCR1-9-like"/>
</dbReference>
<accession>A0AAV6T7E5</accession>
<dbReference type="GO" id="GO:0007204">
    <property type="term" value="P:positive regulation of cytosolic calcium ion concentration"/>
    <property type="evidence" value="ECO:0007669"/>
    <property type="project" value="TreeGrafter"/>
</dbReference>
<keyword evidence="4" id="KW-0297">G-protein coupled receptor</keyword>
<dbReference type="PROSITE" id="PS00237">
    <property type="entry name" value="G_PROTEIN_RECEP_F1_1"/>
    <property type="match status" value="1"/>
</dbReference>
<comment type="caution">
    <text evidence="10">The sequence shown here is derived from an EMBL/GenBank/DDBJ whole genome shotgun (WGS) entry which is preliminary data.</text>
</comment>
<keyword evidence="7" id="KW-0807">Transducer</keyword>
<keyword evidence="2 8" id="KW-0812">Transmembrane</keyword>
<dbReference type="GO" id="GO:0019957">
    <property type="term" value="F:C-C chemokine binding"/>
    <property type="evidence" value="ECO:0007669"/>
    <property type="project" value="TreeGrafter"/>
</dbReference>
<evidence type="ECO:0000313" key="11">
    <source>
        <dbReference type="Proteomes" id="UP000693946"/>
    </source>
</evidence>
<dbReference type="GO" id="GO:0060326">
    <property type="term" value="P:cell chemotaxis"/>
    <property type="evidence" value="ECO:0007669"/>
    <property type="project" value="TreeGrafter"/>
</dbReference>
<dbReference type="InterPro" id="IPR000276">
    <property type="entry name" value="GPCR_Rhodpsn"/>
</dbReference>
<dbReference type="EMBL" id="JAGKHQ010000001">
    <property type="protein sequence ID" value="KAG7525290.1"/>
    <property type="molecule type" value="Genomic_DNA"/>
</dbReference>
<evidence type="ECO:0000256" key="8">
    <source>
        <dbReference type="SAM" id="Phobius"/>
    </source>
</evidence>
<feature type="transmembrane region" description="Helical" evidence="8">
    <location>
        <begin position="204"/>
        <end position="224"/>
    </location>
</feature>
<keyword evidence="11" id="KW-1185">Reference proteome</keyword>
<dbReference type="GO" id="GO:0006955">
    <property type="term" value="P:immune response"/>
    <property type="evidence" value="ECO:0007669"/>
    <property type="project" value="TreeGrafter"/>
</dbReference>
<evidence type="ECO:0000256" key="7">
    <source>
        <dbReference type="ARBA" id="ARBA00023224"/>
    </source>
</evidence>
<feature type="transmembrane region" description="Helical" evidence="8">
    <location>
        <begin position="110"/>
        <end position="128"/>
    </location>
</feature>
<evidence type="ECO:0000256" key="1">
    <source>
        <dbReference type="ARBA" id="ARBA00004370"/>
    </source>
</evidence>
<feature type="transmembrane region" description="Helical" evidence="8">
    <location>
        <begin position="70"/>
        <end position="90"/>
    </location>
</feature>
<proteinExistence type="predicted"/>
<evidence type="ECO:0000256" key="6">
    <source>
        <dbReference type="ARBA" id="ARBA00023170"/>
    </source>
</evidence>
<gene>
    <name evidence="10" type="ORF">JOB18_024936</name>
</gene>
<evidence type="ECO:0000256" key="3">
    <source>
        <dbReference type="ARBA" id="ARBA00022989"/>
    </source>
</evidence>
<feature type="transmembrane region" description="Helical" evidence="8">
    <location>
        <begin position="38"/>
        <end position="58"/>
    </location>
</feature>
<name>A0AAV6T7E5_SOLSE</name>
<dbReference type="PROSITE" id="PS50262">
    <property type="entry name" value="G_PROTEIN_RECEP_F1_2"/>
    <property type="match status" value="1"/>
</dbReference>
<evidence type="ECO:0000313" key="10">
    <source>
        <dbReference type="EMBL" id="KAG7525290.1"/>
    </source>
</evidence>
<dbReference type="GO" id="GO:0019722">
    <property type="term" value="P:calcium-mediated signaling"/>
    <property type="evidence" value="ECO:0007669"/>
    <property type="project" value="TreeGrafter"/>
</dbReference>
<feature type="transmembrane region" description="Helical" evidence="8">
    <location>
        <begin position="148"/>
        <end position="169"/>
    </location>
</feature>
<keyword evidence="6 10" id="KW-0675">Receptor</keyword>
<dbReference type="GO" id="GO:0009897">
    <property type="term" value="C:external side of plasma membrane"/>
    <property type="evidence" value="ECO:0007669"/>
    <property type="project" value="TreeGrafter"/>
</dbReference>
<evidence type="ECO:0000256" key="4">
    <source>
        <dbReference type="ARBA" id="ARBA00023040"/>
    </source>
</evidence>
<comment type="subcellular location">
    <subcellularLocation>
        <location evidence="1">Membrane</location>
    </subcellularLocation>
</comment>
<protein>
    <submittedName>
        <fullName evidence="10">C-C chemokine receptor type 3-like</fullName>
    </submittedName>
</protein>
<dbReference type="PANTHER" id="PTHR10489">
    <property type="entry name" value="CELL ADHESION MOLECULE"/>
    <property type="match status" value="1"/>
</dbReference>
<feature type="transmembrane region" description="Helical" evidence="8">
    <location>
        <begin position="244"/>
        <end position="265"/>
    </location>
</feature>
<dbReference type="Proteomes" id="UP000693946">
    <property type="component" value="Linkage Group LG1"/>
</dbReference>
<evidence type="ECO:0000256" key="5">
    <source>
        <dbReference type="ARBA" id="ARBA00023136"/>
    </source>
</evidence>
<dbReference type="AlphaFoldDB" id="A0AAV6T7E5"/>
<evidence type="ECO:0000259" key="9">
    <source>
        <dbReference type="PROSITE" id="PS50262"/>
    </source>
</evidence>
<dbReference type="Pfam" id="PF00001">
    <property type="entry name" value="7tm_1"/>
    <property type="match status" value="1"/>
</dbReference>
<dbReference type="GO" id="GO:0016493">
    <property type="term" value="F:C-C chemokine receptor activity"/>
    <property type="evidence" value="ECO:0007669"/>
    <property type="project" value="TreeGrafter"/>
</dbReference>
<reference evidence="10 11" key="1">
    <citation type="journal article" date="2021" name="Sci. Rep.">
        <title>Chromosome anchoring in Senegalese sole (Solea senegalensis) reveals sex-associated markers and genome rearrangements in flatfish.</title>
        <authorList>
            <person name="Guerrero-Cozar I."/>
            <person name="Gomez-Garrido J."/>
            <person name="Berbel C."/>
            <person name="Martinez-Blanch J.F."/>
            <person name="Alioto T."/>
            <person name="Claros M.G."/>
            <person name="Gagnaire P.A."/>
            <person name="Manchado M."/>
        </authorList>
    </citation>
    <scope>NUCLEOTIDE SEQUENCE [LARGE SCALE GENOMIC DNA]</scope>
    <source>
        <strain evidence="10">Sse05_10M</strain>
    </source>
</reference>
<dbReference type="PANTHER" id="PTHR10489:SF922">
    <property type="entry name" value="C-C CHEMOKINE RECEPTOR FAMILY-LIKE-RELATED"/>
    <property type="match status" value="1"/>
</dbReference>
<sequence>MDTTTFDYEESNYSDDPVGLITPCRRDEDNSLGANLSVLYYFIFLFSLFGNGLVLVIIHRFEKLTTVTNILLLNLVFSSLIFMSSLPFMAAYMQLSTWIFGKVMCKMVGSVYYLGFYSSVLFLTLLTFDRHLAVVYSLDAARVRNRGYAVTSCAVVWLISSLACIKPMILHNTYFYSIDNKTYCDEYPGDLPNINVHHLRTCGFYIQLFLFLIFPLAVIVYCYVRIAVTVLSSRIVTKFKTVRLILVIVILFFLCWTPFNIVLLMDDKSCEEAQRRGYALHITRNFAYIYFCFSPIFYTFVGKKFQNYFRQMLVKRFPGLKLHIAVTQNSRNNGSSKSSPNDL</sequence>